<dbReference type="Proteomes" id="UP001152622">
    <property type="component" value="Chromosome 1"/>
</dbReference>
<protein>
    <submittedName>
        <fullName evidence="2">Uncharacterized protein</fullName>
    </submittedName>
</protein>
<sequence>MELHKLLKPPNSAGERRQVEWERGARGEFGGGVLEGAARSSAACPSTFCGTQPNAPGSRQRRRLCEESYTSVSCGTDSTCPPPVQAGVHGGAVTGEQAGRPPQLLFPIWALLAQLEHKQRLWSHTRASGGVWAEDSQRTARCSGPAAAGTSLPTVEKREKKKPKGERGRSRPPIDPFSRREQ</sequence>
<reference evidence="2" key="1">
    <citation type="journal article" date="2023" name="Science">
        <title>Genome structures resolve the early diversification of teleost fishes.</title>
        <authorList>
            <person name="Parey E."/>
            <person name="Louis A."/>
            <person name="Montfort J."/>
            <person name="Bouchez O."/>
            <person name="Roques C."/>
            <person name="Iampietro C."/>
            <person name="Lluch J."/>
            <person name="Castinel A."/>
            <person name="Donnadieu C."/>
            <person name="Desvignes T."/>
            <person name="Floi Bucao C."/>
            <person name="Jouanno E."/>
            <person name="Wen M."/>
            <person name="Mejri S."/>
            <person name="Dirks R."/>
            <person name="Jansen H."/>
            <person name="Henkel C."/>
            <person name="Chen W.J."/>
            <person name="Zahm M."/>
            <person name="Cabau C."/>
            <person name="Klopp C."/>
            <person name="Thompson A.W."/>
            <person name="Robinson-Rechavi M."/>
            <person name="Braasch I."/>
            <person name="Lecointre G."/>
            <person name="Bobe J."/>
            <person name="Postlethwait J.H."/>
            <person name="Berthelot C."/>
            <person name="Roest Crollius H."/>
            <person name="Guiguen Y."/>
        </authorList>
    </citation>
    <scope>NUCLEOTIDE SEQUENCE</scope>
    <source>
        <strain evidence="2">WJC10195</strain>
    </source>
</reference>
<feature type="region of interest" description="Disordered" evidence="1">
    <location>
        <begin position="128"/>
        <end position="182"/>
    </location>
</feature>
<name>A0A9Q1GG62_SYNKA</name>
<comment type="caution">
    <text evidence="2">The sequence shown here is derived from an EMBL/GenBank/DDBJ whole genome shotgun (WGS) entry which is preliminary data.</text>
</comment>
<proteinExistence type="predicted"/>
<dbReference type="AlphaFoldDB" id="A0A9Q1GG62"/>
<feature type="compositionally biased region" description="Basic and acidic residues" evidence="1">
    <location>
        <begin position="14"/>
        <end position="26"/>
    </location>
</feature>
<dbReference type="EMBL" id="JAINUF010000001">
    <property type="protein sequence ID" value="KAJ8383212.1"/>
    <property type="molecule type" value="Genomic_DNA"/>
</dbReference>
<keyword evidence="3" id="KW-1185">Reference proteome</keyword>
<feature type="region of interest" description="Disordered" evidence="1">
    <location>
        <begin position="1"/>
        <end position="28"/>
    </location>
</feature>
<evidence type="ECO:0000313" key="2">
    <source>
        <dbReference type="EMBL" id="KAJ8383212.1"/>
    </source>
</evidence>
<accession>A0A9Q1GG62</accession>
<gene>
    <name evidence="2" type="ORF">SKAU_G00039900</name>
</gene>
<evidence type="ECO:0000256" key="1">
    <source>
        <dbReference type="SAM" id="MobiDB-lite"/>
    </source>
</evidence>
<evidence type="ECO:0000313" key="3">
    <source>
        <dbReference type="Proteomes" id="UP001152622"/>
    </source>
</evidence>
<organism evidence="2 3">
    <name type="scientific">Synaphobranchus kaupii</name>
    <name type="common">Kaup's arrowtooth eel</name>
    <dbReference type="NCBI Taxonomy" id="118154"/>
    <lineage>
        <taxon>Eukaryota</taxon>
        <taxon>Metazoa</taxon>
        <taxon>Chordata</taxon>
        <taxon>Craniata</taxon>
        <taxon>Vertebrata</taxon>
        <taxon>Euteleostomi</taxon>
        <taxon>Actinopterygii</taxon>
        <taxon>Neopterygii</taxon>
        <taxon>Teleostei</taxon>
        <taxon>Anguilliformes</taxon>
        <taxon>Synaphobranchidae</taxon>
        <taxon>Synaphobranchus</taxon>
    </lineage>
</organism>